<gene>
    <name evidence="2" type="ORF">CXL00_17485</name>
</gene>
<feature type="region of interest" description="Disordered" evidence="1">
    <location>
        <begin position="1"/>
        <end position="21"/>
    </location>
</feature>
<sequence length="68" mass="7292">MAFTEAQQPTKRRGRAKDVTKREVQAAREFLRQAAAAGDVQACVALVALAERRPVFPGGASPFGDIAH</sequence>
<dbReference type="AlphaFoldDB" id="A0A2N8SNC5"/>
<accession>A0A2N8SNC5</accession>
<organism evidence="2 3">
    <name type="scientific">Stutzerimonas stutzeri</name>
    <name type="common">Pseudomonas stutzeri</name>
    <dbReference type="NCBI Taxonomy" id="316"/>
    <lineage>
        <taxon>Bacteria</taxon>
        <taxon>Pseudomonadati</taxon>
        <taxon>Pseudomonadota</taxon>
        <taxon>Gammaproteobacteria</taxon>
        <taxon>Pseudomonadales</taxon>
        <taxon>Pseudomonadaceae</taxon>
        <taxon>Stutzerimonas</taxon>
    </lineage>
</organism>
<evidence type="ECO:0000256" key="1">
    <source>
        <dbReference type="SAM" id="MobiDB-lite"/>
    </source>
</evidence>
<name>A0A2N8SNC5_STUST</name>
<evidence type="ECO:0000313" key="3">
    <source>
        <dbReference type="Proteomes" id="UP000235897"/>
    </source>
</evidence>
<comment type="caution">
    <text evidence="2">The sequence shown here is derived from an EMBL/GenBank/DDBJ whole genome shotgun (WGS) entry which is preliminary data.</text>
</comment>
<evidence type="ECO:0000313" key="2">
    <source>
        <dbReference type="EMBL" id="PNG03976.1"/>
    </source>
</evidence>
<proteinExistence type="predicted"/>
<protein>
    <submittedName>
        <fullName evidence="2">Uncharacterized protein</fullName>
    </submittedName>
</protein>
<reference evidence="2 3" key="1">
    <citation type="submission" date="2018-01" db="EMBL/GenBank/DDBJ databases">
        <title>Denitrification phenotypes of diverse strains of Pseudomonas stutzeri.</title>
        <authorList>
            <person name="Milligan D.A."/>
            <person name="Bergaust L."/>
            <person name="Bakken L.R."/>
            <person name="Frostegard A."/>
        </authorList>
    </citation>
    <scope>NUCLEOTIDE SEQUENCE [LARGE SCALE GENOMIC DNA]</scope>
    <source>
        <strain evidence="2 3">28a3</strain>
    </source>
</reference>
<dbReference type="EMBL" id="POUW01000007">
    <property type="protein sequence ID" value="PNG03976.1"/>
    <property type="molecule type" value="Genomic_DNA"/>
</dbReference>
<dbReference type="Proteomes" id="UP000235897">
    <property type="component" value="Unassembled WGS sequence"/>
</dbReference>
<dbReference type="RefSeq" id="WP_021208493.1">
    <property type="nucleotide sequence ID" value="NZ_JAMOIG010000011.1"/>
</dbReference>